<dbReference type="OrthoDB" id="3668964at2"/>
<dbReference type="EMBL" id="QTJV01000001">
    <property type="protein sequence ID" value="RFM36845.1"/>
    <property type="molecule type" value="Genomic_DNA"/>
</dbReference>
<feature type="active site" description="Charge relay system" evidence="1">
    <location>
        <position position="510"/>
    </location>
</feature>
<dbReference type="SUPFAM" id="SSF53474">
    <property type="entry name" value="alpha/beta-Hydrolases"/>
    <property type="match status" value="1"/>
</dbReference>
<accession>A0A3E1P9H8</accession>
<dbReference type="InterPro" id="IPR029058">
    <property type="entry name" value="AB_hydrolase_fold"/>
</dbReference>
<dbReference type="GO" id="GO:0005976">
    <property type="term" value="P:polysaccharide metabolic process"/>
    <property type="evidence" value="ECO:0007669"/>
    <property type="project" value="TreeGrafter"/>
</dbReference>
<evidence type="ECO:0000313" key="4">
    <source>
        <dbReference type="EMBL" id="RFM36845.1"/>
    </source>
</evidence>
<evidence type="ECO:0000313" key="5">
    <source>
        <dbReference type="Proteomes" id="UP000261174"/>
    </source>
</evidence>
<feature type="active site" description="Nucleophile" evidence="1">
    <location>
        <position position="422"/>
    </location>
</feature>
<reference evidence="4 5" key="1">
    <citation type="submission" date="2018-08" db="EMBL/GenBank/DDBJ databases">
        <title>Chitinophaga sp. K20C18050901, a novel bacterium isolated from forest soil.</title>
        <authorList>
            <person name="Wang C."/>
        </authorList>
    </citation>
    <scope>NUCLEOTIDE SEQUENCE [LARGE SCALE GENOMIC DNA]</scope>
    <source>
        <strain evidence="4 5">K20C18050901</strain>
    </source>
</reference>
<gene>
    <name evidence="4" type="ORF">DXN04_04920</name>
</gene>
<dbReference type="InterPro" id="IPR008391">
    <property type="entry name" value="AXE1_dom"/>
</dbReference>
<organism evidence="4 5">
    <name type="scientific">Chitinophaga silvisoli</name>
    <dbReference type="NCBI Taxonomy" id="2291814"/>
    <lineage>
        <taxon>Bacteria</taxon>
        <taxon>Pseudomonadati</taxon>
        <taxon>Bacteroidota</taxon>
        <taxon>Chitinophagia</taxon>
        <taxon>Chitinophagales</taxon>
        <taxon>Chitinophagaceae</taxon>
        <taxon>Chitinophaga</taxon>
    </lineage>
</organism>
<evidence type="ECO:0000256" key="1">
    <source>
        <dbReference type="PIRSR" id="PIRSR639069-1"/>
    </source>
</evidence>
<comment type="caution">
    <text evidence="4">The sequence shown here is derived from an EMBL/GenBank/DDBJ whole genome shotgun (WGS) entry which is preliminary data.</text>
</comment>
<proteinExistence type="predicted"/>
<dbReference type="InterPro" id="IPR039069">
    <property type="entry name" value="CE7"/>
</dbReference>
<sequence>MRLLICFLFCLGSITAKGQNLLPLLWKISFRDTTVGKPDTAVNLHAMQVNLLESWERQGYFSRQGTCKLYTDFEVPVEWMDSVFCLQIGLQCDVKSVYVNGIWVAGNLANQFWTNRLAVHKVNLTKRELLPGRRNRITIIADKLSYTGGKSYNRCILTKGDRELREELVIMLDKSDHVYTDKLPALSIRSVSEGKVDIFVINDYHDTLYKKQLLLEQGVKLVKLPVSKPGFYKCVLIQKGSGYSGDVQWFAVKPEAIRAATREPVGFKEYWRHSLGELNGVVPDFSIVKNDSLSSGQRDAYIISFRSVGNVVIRGYYFVPSKPGRYPAILHLPGYGYGFENLQGFMDSKEDVAELALCVRGHGISADVFNPGFDIPGIWGYKLYDKEEIAYRSIYLDCVRAVQFLCHRPEIDSNRIGVMGGSQGGGLTLATAGLLPEKLKACAYFDPFPCDIRDQIRVRKICVEELQAYLKYYNHPCSFEKALEVQDLIDVKNFAGLIRAKTFYATGLMDDDCPSRVGFGAYNEMKTEKEYRVYPGDSHLAESGIYGELRRFLKRELGF</sequence>
<dbReference type="PANTHER" id="PTHR40111:SF1">
    <property type="entry name" value="CEPHALOSPORIN-C DEACETYLASE"/>
    <property type="match status" value="1"/>
</dbReference>
<feature type="domain" description="Acetyl xylan esterase" evidence="3">
    <location>
        <begin position="258"/>
        <end position="541"/>
    </location>
</feature>
<dbReference type="PANTHER" id="PTHR40111">
    <property type="entry name" value="CEPHALOSPORIN-C DEACETYLASE"/>
    <property type="match status" value="1"/>
</dbReference>
<dbReference type="Gene3D" id="3.40.50.1820">
    <property type="entry name" value="alpha/beta hydrolase"/>
    <property type="match status" value="1"/>
</dbReference>
<dbReference type="AlphaFoldDB" id="A0A3E1P9H8"/>
<dbReference type="GO" id="GO:0052689">
    <property type="term" value="F:carboxylic ester hydrolase activity"/>
    <property type="evidence" value="ECO:0007669"/>
    <property type="project" value="TreeGrafter"/>
</dbReference>
<protein>
    <recommendedName>
        <fullName evidence="3">Acetyl xylan esterase domain-containing protein</fullName>
    </recommendedName>
</protein>
<feature type="active site" description="Charge relay system" evidence="1">
    <location>
        <position position="539"/>
    </location>
</feature>
<dbReference type="RefSeq" id="WP_116852164.1">
    <property type="nucleotide sequence ID" value="NZ_QTJV01000001.1"/>
</dbReference>
<evidence type="ECO:0000256" key="2">
    <source>
        <dbReference type="PIRSR" id="PIRSR639069-2"/>
    </source>
</evidence>
<dbReference type="Proteomes" id="UP000261174">
    <property type="component" value="Unassembled WGS sequence"/>
</dbReference>
<keyword evidence="5" id="KW-1185">Reference proteome</keyword>
<evidence type="ECO:0000259" key="3">
    <source>
        <dbReference type="Pfam" id="PF05448"/>
    </source>
</evidence>
<name>A0A3E1P9H8_9BACT</name>
<dbReference type="Pfam" id="PF05448">
    <property type="entry name" value="AXE1"/>
    <property type="match status" value="1"/>
</dbReference>
<feature type="binding site" evidence="2">
    <location>
        <position position="335"/>
    </location>
    <ligand>
        <name>substrate</name>
    </ligand>
</feature>